<dbReference type="SUPFAM" id="SSF51182">
    <property type="entry name" value="RmlC-like cupins"/>
    <property type="match status" value="1"/>
</dbReference>
<evidence type="ECO:0000256" key="1">
    <source>
        <dbReference type="ARBA" id="ARBA00023125"/>
    </source>
</evidence>
<dbReference type="RefSeq" id="WP_101575205.1">
    <property type="nucleotide sequence ID" value="NZ_PGVA01000001.1"/>
</dbReference>
<keyword evidence="6" id="KW-1185">Reference proteome</keyword>
<dbReference type="InterPro" id="IPR014710">
    <property type="entry name" value="RmlC-like_jellyroll"/>
</dbReference>
<dbReference type="PANTHER" id="PTHR46797:SF25">
    <property type="entry name" value="TRANSCRIPTIONAL REGULATOR"/>
    <property type="match status" value="1"/>
</dbReference>
<dbReference type="Pfam" id="PF07883">
    <property type="entry name" value="Cupin_2"/>
    <property type="match status" value="1"/>
</dbReference>
<dbReference type="CDD" id="cd00093">
    <property type="entry name" value="HTH_XRE"/>
    <property type="match status" value="1"/>
</dbReference>
<evidence type="ECO:0000313" key="5">
    <source>
        <dbReference type="Proteomes" id="UP000234951"/>
    </source>
</evidence>
<keyword evidence="1 3" id="KW-0238">DNA-binding</keyword>
<dbReference type="OrthoDB" id="34624at2"/>
<reference evidence="4 6" key="2">
    <citation type="submission" date="2017-12" db="EMBL/GenBank/DDBJ databases">
        <title>Comparative Functional Genomics of Dry Heat Resistant strains isolated from the Viking Spacecraft.</title>
        <authorList>
            <person name="Seuylemezian A."/>
            <person name="Cooper K."/>
            <person name="Vaishampayan P."/>
        </authorList>
    </citation>
    <scope>NUCLEOTIDE SEQUENCE [LARGE SCALE GENOMIC DNA]</scope>
    <source>
        <strain evidence="4 6">ATCC 29669</strain>
    </source>
</reference>
<dbReference type="PANTHER" id="PTHR46797">
    <property type="entry name" value="HTH-TYPE TRANSCRIPTIONAL REGULATOR"/>
    <property type="match status" value="1"/>
</dbReference>
<reference evidence="3 5" key="1">
    <citation type="submission" date="2017-11" db="EMBL/GenBank/DDBJ databases">
        <title>Comparitive Functional Genomics of Dry Heat Resistant strains isolated from the Viking Spacecraft.</title>
        <authorList>
            <person name="Seuylemezian A."/>
            <person name="Cooper K."/>
            <person name="Vaishampayan P."/>
        </authorList>
    </citation>
    <scope>NUCLEOTIDE SEQUENCE [LARGE SCALE GENOMIC DNA]</scope>
    <source>
        <strain evidence="3 5">M4.6</strain>
    </source>
</reference>
<dbReference type="EMBL" id="PGVD01000056">
    <property type="protein sequence ID" value="PLR92744.1"/>
    <property type="molecule type" value="Genomic_DNA"/>
</dbReference>
<dbReference type="GO" id="GO:0003700">
    <property type="term" value="F:DNA-binding transcription factor activity"/>
    <property type="evidence" value="ECO:0007669"/>
    <property type="project" value="TreeGrafter"/>
</dbReference>
<feature type="domain" description="HTH cro/C1-type" evidence="2">
    <location>
        <begin position="9"/>
        <end position="63"/>
    </location>
</feature>
<dbReference type="InterPro" id="IPR013096">
    <property type="entry name" value="Cupin_2"/>
</dbReference>
<organism evidence="3 5">
    <name type="scientific">Bacillus canaveralius</name>
    <dbReference type="NCBI Taxonomy" id="1403243"/>
    <lineage>
        <taxon>Bacteria</taxon>
        <taxon>Bacillati</taxon>
        <taxon>Bacillota</taxon>
        <taxon>Bacilli</taxon>
        <taxon>Bacillales</taxon>
        <taxon>Bacillaceae</taxon>
        <taxon>Bacillus</taxon>
    </lineage>
</organism>
<dbReference type="Proteomes" id="UP000234951">
    <property type="component" value="Unassembled WGS sequence"/>
</dbReference>
<proteinExistence type="predicted"/>
<protein>
    <submittedName>
        <fullName evidence="3">DNA-binding protein</fullName>
    </submittedName>
</protein>
<dbReference type="Pfam" id="PF01381">
    <property type="entry name" value="HTH_3"/>
    <property type="match status" value="1"/>
</dbReference>
<dbReference type="Gene3D" id="2.60.120.10">
    <property type="entry name" value="Jelly Rolls"/>
    <property type="match status" value="1"/>
</dbReference>
<dbReference type="InterPro" id="IPR050807">
    <property type="entry name" value="TransReg_Diox_bact_type"/>
</dbReference>
<dbReference type="GO" id="GO:0003677">
    <property type="term" value="F:DNA binding"/>
    <property type="evidence" value="ECO:0007669"/>
    <property type="project" value="UniProtKB-KW"/>
</dbReference>
<sequence>MEEEISKRIREWRLERKLTLKELSEKTGLSISFLSQVERASSSIAITSLKKIADAVDVPIASFFEDYANKNYQVKVDEQKPFRIEGSGSIYTRLAGEFPGRTIEPLLVTLPAEQSTGKKMSHSGEEFYYVLEGVVVFDVDGKEYIVKSGDSIHFPSTIPHSMHNPLNHDVKVLSVVTPVIF</sequence>
<dbReference type="Proteomes" id="UP000235114">
    <property type="component" value="Unassembled WGS sequence"/>
</dbReference>
<evidence type="ECO:0000259" key="2">
    <source>
        <dbReference type="PROSITE" id="PS50943"/>
    </source>
</evidence>
<dbReference type="Gene3D" id="1.10.260.40">
    <property type="entry name" value="lambda repressor-like DNA-binding domains"/>
    <property type="match status" value="1"/>
</dbReference>
<dbReference type="GO" id="GO:0005829">
    <property type="term" value="C:cytosol"/>
    <property type="evidence" value="ECO:0007669"/>
    <property type="project" value="TreeGrafter"/>
</dbReference>
<dbReference type="InterPro" id="IPR001387">
    <property type="entry name" value="Cro/C1-type_HTH"/>
</dbReference>
<accession>A0A2N5GSP8</accession>
<name>A0A2N5GSP8_9BACI</name>
<dbReference type="CDD" id="cd02209">
    <property type="entry name" value="cupin_XRE_C"/>
    <property type="match status" value="1"/>
</dbReference>
<dbReference type="InterPro" id="IPR011051">
    <property type="entry name" value="RmlC_Cupin_sf"/>
</dbReference>
<comment type="caution">
    <text evidence="3">The sequence shown here is derived from an EMBL/GenBank/DDBJ whole genome shotgun (WGS) entry which is preliminary data.</text>
</comment>
<dbReference type="EMBL" id="PGVA01000001">
    <property type="protein sequence ID" value="PLR86795.1"/>
    <property type="molecule type" value="Genomic_DNA"/>
</dbReference>
<dbReference type="AlphaFoldDB" id="A0A2N5GSP8"/>
<dbReference type="InterPro" id="IPR010982">
    <property type="entry name" value="Lambda_DNA-bd_dom_sf"/>
</dbReference>
<evidence type="ECO:0000313" key="3">
    <source>
        <dbReference type="EMBL" id="PLR86795.1"/>
    </source>
</evidence>
<dbReference type="PROSITE" id="PS50943">
    <property type="entry name" value="HTH_CROC1"/>
    <property type="match status" value="1"/>
</dbReference>
<evidence type="ECO:0000313" key="4">
    <source>
        <dbReference type="EMBL" id="PLR92744.1"/>
    </source>
</evidence>
<dbReference type="SUPFAM" id="SSF47413">
    <property type="entry name" value="lambda repressor-like DNA-binding domains"/>
    <property type="match status" value="1"/>
</dbReference>
<evidence type="ECO:0000313" key="6">
    <source>
        <dbReference type="Proteomes" id="UP000235114"/>
    </source>
</evidence>
<gene>
    <name evidence="3" type="ORF">CU635_00425</name>
    <name evidence="4" type="ORF">CVD25_18080</name>
</gene>
<dbReference type="SMART" id="SM00530">
    <property type="entry name" value="HTH_XRE"/>
    <property type="match status" value="1"/>
</dbReference>